<feature type="compositionally biased region" description="Low complexity" evidence="8">
    <location>
        <begin position="152"/>
        <end position="189"/>
    </location>
</feature>
<dbReference type="RefSeq" id="WP_012787475.1">
    <property type="nucleotide sequence ID" value="NC_013131.1"/>
</dbReference>
<feature type="compositionally biased region" description="Pro residues" evidence="8">
    <location>
        <begin position="521"/>
        <end position="537"/>
    </location>
</feature>
<evidence type="ECO:0000256" key="6">
    <source>
        <dbReference type="ARBA" id="ARBA00022840"/>
    </source>
</evidence>
<evidence type="ECO:0000256" key="2">
    <source>
        <dbReference type="ARBA" id="ARBA00022527"/>
    </source>
</evidence>
<keyword evidence="12" id="KW-1185">Reference proteome</keyword>
<feature type="region of interest" description="Disordered" evidence="8">
    <location>
        <begin position="516"/>
        <end position="650"/>
    </location>
</feature>
<dbReference type="eggNOG" id="COG0515">
    <property type="taxonomic scope" value="Bacteria"/>
</dbReference>
<feature type="compositionally biased region" description="Acidic residues" evidence="8">
    <location>
        <begin position="27"/>
        <end position="77"/>
    </location>
</feature>
<feature type="compositionally biased region" description="Low complexity" evidence="8">
    <location>
        <begin position="616"/>
        <end position="626"/>
    </location>
</feature>
<gene>
    <name evidence="11" type="ordered locus">Caci_3275</name>
</gene>
<evidence type="ECO:0000259" key="10">
    <source>
        <dbReference type="PROSITE" id="PS50011"/>
    </source>
</evidence>
<feature type="compositionally biased region" description="Low complexity" evidence="8">
    <location>
        <begin position="10"/>
        <end position="26"/>
    </location>
</feature>
<accession>C7Q7I9</accession>
<keyword evidence="6 7" id="KW-0067">ATP-binding</keyword>
<keyword evidence="4 7" id="KW-0547">Nucleotide-binding</keyword>
<protein>
    <recommendedName>
        <fullName evidence="1">non-specific serine/threonine protein kinase</fullName>
        <ecNumber evidence="1">2.7.11.1</ecNumber>
    </recommendedName>
</protein>
<keyword evidence="9" id="KW-0812">Transmembrane</keyword>
<dbReference type="Proteomes" id="UP000000851">
    <property type="component" value="Chromosome"/>
</dbReference>
<dbReference type="InParanoid" id="C7Q7I9"/>
<dbReference type="InterPro" id="IPR017441">
    <property type="entry name" value="Protein_kinase_ATP_BS"/>
</dbReference>
<evidence type="ECO:0000313" key="12">
    <source>
        <dbReference type="Proteomes" id="UP000000851"/>
    </source>
</evidence>
<evidence type="ECO:0000256" key="3">
    <source>
        <dbReference type="ARBA" id="ARBA00022679"/>
    </source>
</evidence>
<name>C7Q7I9_CATAD</name>
<dbReference type="GO" id="GO:0005524">
    <property type="term" value="F:ATP binding"/>
    <property type="evidence" value="ECO:0007669"/>
    <property type="project" value="UniProtKB-UniRule"/>
</dbReference>
<dbReference type="PROSITE" id="PS00108">
    <property type="entry name" value="PROTEIN_KINASE_ST"/>
    <property type="match status" value="1"/>
</dbReference>
<keyword evidence="2 11" id="KW-0723">Serine/threonine-protein kinase</keyword>
<feature type="transmembrane region" description="Helical" evidence="9">
    <location>
        <begin position="654"/>
        <end position="676"/>
    </location>
</feature>
<feature type="binding site" evidence="7">
    <location>
        <position position="247"/>
    </location>
    <ligand>
        <name>ATP</name>
        <dbReference type="ChEBI" id="CHEBI:30616"/>
    </ligand>
</feature>
<reference evidence="11 12" key="1">
    <citation type="journal article" date="2009" name="Stand. Genomic Sci.">
        <title>Complete genome sequence of Catenulispora acidiphila type strain (ID 139908).</title>
        <authorList>
            <person name="Copeland A."/>
            <person name="Lapidus A."/>
            <person name="Glavina Del Rio T."/>
            <person name="Nolan M."/>
            <person name="Lucas S."/>
            <person name="Chen F."/>
            <person name="Tice H."/>
            <person name="Cheng J.F."/>
            <person name="Bruce D."/>
            <person name="Goodwin L."/>
            <person name="Pitluck S."/>
            <person name="Mikhailova N."/>
            <person name="Pati A."/>
            <person name="Ivanova N."/>
            <person name="Mavromatis K."/>
            <person name="Chen A."/>
            <person name="Palaniappan K."/>
            <person name="Chain P."/>
            <person name="Land M."/>
            <person name="Hauser L."/>
            <person name="Chang Y.J."/>
            <person name="Jeffries C.D."/>
            <person name="Chertkov O."/>
            <person name="Brettin T."/>
            <person name="Detter J.C."/>
            <person name="Han C."/>
            <person name="Ali Z."/>
            <person name="Tindall B.J."/>
            <person name="Goker M."/>
            <person name="Bristow J."/>
            <person name="Eisen J.A."/>
            <person name="Markowitz V."/>
            <person name="Hugenholtz P."/>
            <person name="Kyrpides N.C."/>
            <person name="Klenk H.P."/>
        </authorList>
    </citation>
    <scope>NUCLEOTIDE SEQUENCE [LARGE SCALE GENOMIC DNA]</scope>
    <source>
        <strain evidence="12">DSM 44928 / JCM 14897 / NBRC 102108 / NRRL B-24433 / ID139908</strain>
    </source>
</reference>
<dbReference type="PANTHER" id="PTHR43289">
    <property type="entry name" value="MITOGEN-ACTIVATED PROTEIN KINASE KINASE KINASE 20-RELATED"/>
    <property type="match status" value="1"/>
</dbReference>
<dbReference type="EMBL" id="CP001700">
    <property type="protein sequence ID" value="ACU72182.1"/>
    <property type="molecule type" value="Genomic_DNA"/>
</dbReference>
<sequence length="855" mass="87377">MNADPDEGQPTTVPDTTAPEAAAAETSEPETAEAEAVVEDAGEADAGDEAGSEAGSEAESEAEVAEAEEAESAEAEAETQVAEAEADSEADAADADADAAESSASEPEESEPEASAPDTGEPEALEAEESEPEASAPDTGEPEALEAEESEPAASEPEASADEPSVSEPAAHESPALEAPEPPKASKAPKAPKPESPAPAPSPSAAPASTTPLVAGRYRLVSEIGGGAMGVVWRARDEVLGRDVAVKELRPDHGMSGAQVRTSHQRARREGRIAARLQHPNAVVIYDVAEHDGRPYLIMEYVPSQSLGDILATGAVLTPTEVTSIGAQLASALTAAHERGIVHRDIKPGNVLMTSDGTVKLTDFGISRAAGDATVTATGEILGTPAYTAPEVAQGHPVAFPADVFSLGATLYAAVEGTPPFGEDVNAMALLLRVVRNEIRLPKRSGPLTDTIMWMLNPEPVDRPTMKEVWHGLDRLSAKTLPGIGMRSIASETKPFSSPSPTLVVPEALALKSNTITPEPTADPLPAVPTPPKPTPTPRSISSRVAAPTSSPTPTETSPPGSTPITPITPITPPATNPTTPSPASTPTSKSSPVIAATPTSAMSFASPGTTGNSLAPKSAAAKSPASTPPPTDDRPAVSPTSPPPARRSGNRRLSMAIAVCVVGTAVLIVAIVVAMNSGKGSPKQPVAKGATSPTHSSSAARSTTTSAGAGAPTHASTTPSSSAPSTPKTPTTSGSTPTTSPSTSATDVATQLSTFLTGYYGMLPGNLDQAFNSLTPKYQVYPAGGLSGYKSWWGTIDHVELKDVVATAPSTVTATIDYYFKNGQRTAERTTFGLVQDGGTWKINTSSVSSSQPF</sequence>
<evidence type="ECO:0000256" key="8">
    <source>
        <dbReference type="SAM" id="MobiDB-lite"/>
    </source>
</evidence>
<proteinExistence type="predicted"/>
<dbReference type="InterPro" id="IPR011009">
    <property type="entry name" value="Kinase-like_dom_sf"/>
</dbReference>
<evidence type="ECO:0000256" key="9">
    <source>
        <dbReference type="SAM" id="Phobius"/>
    </source>
</evidence>
<feature type="compositionally biased region" description="Acidic residues" evidence="8">
    <location>
        <begin position="84"/>
        <end position="99"/>
    </location>
</feature>
<dbReference type="AlphaFoldDB" id="C7Q7I9"/>
<dbReference type="InterPro" id="IPR008271">
    <property type="entry name" value="Ser/Thr_kinase_AS"/>
</dbReference>
<evidence type="ECO:0000256" key="7">
    <source>
        <dbReference type="PROSITE-ProRule" id="PRU10141"/>
    </source>
</evidence>
<organism evidence="11 12">
    <name type="scientific">Catenulispora acidiphila (strain DSM 44928 / JCM 14897 / NBRC 102108 / NRRL B-24433 / ID139908)</name>
    <dbReference type="NCBI Taxonomy" id="479433"/>
    <lineage>
        <taxon>Bacteria</taxon>
        <taxon>Bacillati</taxon>
        <taxon>Actinomycetota</taxon>
        <taxon>Actinomycetes</taxon>
        <taxon>Catenulisporales</taxon>
        <taxon>Catenulisporaceae</taxon>
        <taxon>Catenulispora</taxon>
    </lineage>
</organism>
<dbReference type="HOGENOM" id="CLU_000288_63_44_11"/>
<feature type="compositionally biased region" description="Low complexity" evidence="8">
    <location>
        <begin position="690"/>
        <end position="747"/>
    </location>
</feature>
<feature type="compositionally biased region" description="Low complexity" evidence="8">
    <location>
        <begin position="577"/>
        <end position="593"/>
    </location>
</feature>
<dbReference type="PROSITE" id="PS50011">
    <property type="entry name" value="PROTEIN_KINASE_DOM"/>
    <property type="match status" value="1"/>
</dbReference>
<feature type="compositionally biased region" description="Pro residues" evidence="8">
    <location>
        <begin position="194"/>
        <end position="204"/>
    </location>
</feature>
<feature type="compositionally biased region" description="Polar residues" evidence="8">
    <location>
        <begin position="598"/>
        <end position="614"/>
    </location>
</feature>
<keyword evidence="9" id="KW-0472">Membrane</keyword>
<dbReference type="SMART" id="SM00220">
    <property type="entry name" value="S_TKc"/>
    <property type="match status" value="1"/>
</dbReference>
<feature type="domain" description="Protein kinase" evidence="10">
    <location>
        <begin position="218"/>
        <end position="476"/>
    </location>
</feature>
<keyword evidence="5 11" id="KW-0418">Kinase</keyword>
<feature type="region of interest" description="Disordered" evidence="8">
    <location>
        <begin position="1"/>
        <end position="210"/>
    </location>
</feature>
<evidence type="ECO:0000256" key="4">
    <source>
        <dbReference type="ARBA" id="ARBA00022741"/>
    </source>
</evidence>
<dbReference type="PANTHER" id="PTHR43289:SF6">
    <property type="entry name" value="SERINE_THREONINE-PROTEIN KINASE NEKL-3"/>
    <property type="match status" value="1"/>
</dbReference>
<dbReference type="SUPFAM" id="SSF56112">
    <property type="entry name" value="Protein kinase-like (PK-like)"/>
    <property type="match status" value="1"/>
</dbReference>
<feature type="compositionally biased region" description="Acidic residues" evidence="8">
    <location>
        <begin position="120"/>
        <end position="132"/>
    </location>
</feature>
<dbReference type="Gene3D" id="3.30.200.20">
    <property type="entry name" value="Phosphorylase Kinase, domain 1"/>
    <property type="match status" value="1"/>
</dbReference>
<feature type="compositionally biased region" description="Low complexity" evidence="8">
    <location>
        <begin position="547"/>
        <end position="569"/>
    </location>
</feature>
<keyword evidence="9" id="KW-1133">Transmembrane helix</keyword>
<keyword evidence="3" id="KW-0808">Transferase</keyword>
<feature type="region of interest" description="Disordered" evidence="8">
    <location>
        <begin position="679"/>
        <end position="747"/>
    </location>
</feature>
<evidence type="ECO:0000313" key="11">
    <source>
        <dbReference type="EMBL" id="ACU72182.1"/>
    </source>
</evidence>
<dbReference type="GO" id="GO:0004674">
    <property type="term" value="F:protein serine/threonine kinase activity"/>
    <property type="evidence" value="ECO:0007669"/>
    <property type="project" value="UniProtKB-KW"/>
</dbReference>
<dbReference type="CDD" id="cd14014">
    <property type="entry name" value="STKc_PknB_like"/>
    <property type="match status" value="1"/>
</dbReference>
<dbReference type="EC" id="2.7.11.1" evidence="1"/>
<dbReference type="Gene3D" id="1.10.510.10">
    <property type="entry name" value="Transferase(Phosphotransferase) domain 1"/>
    <property type="match status" value="1"/>
</dbReference>
<dbReference type="Pfam" id="PF00069">
    <property type="entry name" value="Pkinase"/>
    <property type="match status" value="1"/>
</dbReference>
<dbReference type="STRING" id="479433.Caci_3275"/>
<evidence type="ECO:0000256" key="5">
    <source>
        <dbReference type="ARBA" id="ARBA00022777"/>
    </source>
</evidence>
<dbReference type="InterPro" id="IPR000719">
    <property type="entry name" value="Prot_kinase_dom"/>
</dbReference>
<dbReference type="PROSITE" id="PS00107">
    <property type="entry name" value="PROTEIN_KINASE_ATP"/>
    <property type="match status" value="1"/>
</dbReference>
<feature type="compositionally biased region" description="Acidic residues" evidence="8">
    <location>
        <begin position="140"/>
        <end position="151"/>
    </location>
</feature>
<evidence type="ECO:0000256" key="1">
    <source>
        <dbReference type="ARBA" id="ARBA00012513"/>
    </source>
</evidence>
<dbReference type="KEGG" id="cai:Caci_3275"/>